<dbReference type="GO" id="GO:0016491">
    <property type="term" value="F:oxidoreductase activity"/>
    <property type="evidence" value="ECO:0007669"/>
    <property type="project" value="InterPro"/>
</dbReference>
<name>A0A6P9ADS2_THRPL</name>
<sequence>MKSQILRNSKLSRRLFSSKVDPYVPKSEYDVVIIGGGHNGLVAAGYLQRSGINVCVLEKRSVVGGAAVTEEIIPSFKFSRASYVLSLLRPKIYKDLELKKFGLKVHLRNPSSYTPLSEKFWNTKKARSLTLGQDEAFNFQQISQFSIKDAEAYTKYEEQLQRIVQALDPLLDLSPSTAMHFVNNSSIWGKLSLLFNEPSIAKAGVSLAKLGPELPAAWQLLMAPVRQILDRWFESEPLRATLATDALIGAMHDTHAPGGGYVLLHHVMGELEGKRGAWGYPEGGMGAVTQALASSATSHGASIFTDQTVKQILLDSCGRAVGVVTADGREIKSRLVLSNTTAKVTFLSFLPSGTLPESYEKAVRGIDYTSPVTKINVAVSRLPNFLADPCVKAGQPLPHHQTTIHLNCEDMSLLDEAYEDAKRGQVSKRPMIEMVIPSVLDKTIAPEGAHVCLLFTQYTPYDPPAGWGEAAKEEYAAKVFDIIEEYAPGFKDSVVGKEVLPPPDLERIFGLTGGNIFHGSMGLSQLFLCRPVTPAGSLNVPEAMAPMTPVPGLLLCGAGAHPGGGVMGAPGCLAADAAKTLLAKRRRR</sequence>
<dbReference type="GO" id="GO:0005759">
    <property type="term" value="C:mitochondrial matrix"/>
    <property type="evidence" value="ECO:0007669"/>
    <property type="project" value="UniProtKB-SubCell"/>
</dbReference>
<keyword evidence="7" id="KW-1185">Reference proteome</keyword>
<evidence type="ECO:0000256" key="2">
    <source>
        <dbReference type="ARBA" id="ARBA00006046"/>
    </source>
</evidence>
<proteinExistence type="inferred from homology"/>
<gene>
    <name evidence="8" type="primary">LOC117654231</name>
</gene>
<feature type="domain" description="Amine oxidase" evidence="6">
    <location>
        <begin position="40"/>
        <end position="395"/>
    </location>
</feature>
<dbReference type="Proteomes" id="UP000515158">
    <property type="component" value="Unplaced"/>
</dbReference>
<comment type="function">
    <text evidence="3">Probable oxidoreductase that may play a role as regulator of mitochondrial function.</text>
</comment>
<dbReference type="OrthoDB" id="7777654at2759"/>
<protein>
    <recommendedName>
        <fullName evidence="5">Pyridine nucleotide-disulfide oxidoreductase domain-containing protein 2</fullName>
    </recommendedName>
</protein>
<evidence type="ECO:0000256" key="4">
    <source>
        <dbReference type="ARBA" id="ARBA00038825"/>
    </source>
</evidence>
<evidence type="ECO:0000313" key="8">
    <source>
        <dbReference type="RefSeq" id="XP_034256407.1"/>
    </source>
</evidence>
<dbReference type="InterPro" id="IPR036188">
    <property type="entry name" value="FAD/NAD-bd_sf"/>
</dbReference>
<comment type="similarity">
    <text evidence="2">Belongs to the carotenoid/retinoid oxidoreductase family.</text>
</comment>
<comment type="subunit">
    <text evidence="4">Interacts with COX5B; this interaction may contribute to localize PYROXD2 to the inner face of the inner mitochondrial membrane.</text>
</comment>
<dbReference type="InParanoid" id="A0A6P9ADS2"/>
<dbReference type="GeneID" id="117654231"/>
<dbReference type="AlphaFoldDB" id="A0A6P9ADS2"/>
<dbReference type="KEGG" id="tpal:117654231"/>
<dbReference type="Pfam" id="PF01593">
    <property type="entry name" value="Amino_oxidase"/>
    <property type="match status" value="1"/>
</dbReference>
<dbReference type="PANTHER" id="PTHR10668:SF103">
    <property type="entry name" value="PYRIDINE NUCLEOTIDE-DISULFIDE OXIDOREDUCTASE DOMAIN-CONTAINING PROTEIN 2"/>
    <property type="match status" value="1"/>
</dbReference>
<dbReference type="PANTHER" id="PTHR10668">
    <property type="entry name" value="PHYTOENE DEHYDROGENASE"/>
    <property type="match status" value="1"/>
</dbReference>
<reference evidence="8" key="1">
    <citation type="submission" date="2025-08" db="UniProtKB">
        <authorList>
            <consortium name="RefSeq"/>
        </authorList>
    </citation>
    <scope>IDENTIFICATION</scope>
    <source>
        <tissue evidence="8">Total insect</tissue>
    </source>
</reference>
<dbReference type="Gene3D" id="3.50.50.60">
    <property type="entry name" value="FAD/NAD(P)-binding domain"/>
    <property type="match status" value="2"/>
</dbReference>
<evidence type="ECO:0000256" key="3">
    <source>
        <dbReference type="ARBA" id="ARBA00037217"/>
    </source>
</evidence>
<organism evidence="8">
    <name type="scientific">Thrips palmi</name>
    <name type="common">Melon thrips</name>
    <dbReference type="NCBI Taxonomy" id="161013"/>
    <lineage>
        <taxon>Eukaryota</taxon>
        <taxon>Metazoa</taxon>
        <taxon>Ecdysozoa</taxon>
        <taxon>Arthropoda</taxon>
        <taxon>Hexapoda</taxon>
        <taxon>Insecta</taxon>
        <taxon>Pterygota</taxon>
        <taxon>Neoptera</taxon>
        <taxon>Paraneoptera</taxon>
        <taxon>Thysanoptera</taxon>
        <taxon>Terebrantia</taxon>
        <taxon>Thripoidea</taxon>
        <taxon>Thripidae</taxon>
        <taxon>Thrips</taxon>
    </lineage>
</organism>
<evidence type="ECO:0000256" key="5">
    <source>
        <dbReference type="ARBA" id="ARBA00040298"/>
    </source>
</evidence>
<accession>A0A6P9ADS2</accession>
<comment type="subcellular location">
    <subcellularLocation>
        <location evidence="1">Mitochondrion matrix</location>
    </subcellularLocation>
</comment>
<dbReference type="InterPro" id="IPR002937">
    <property type="entry name" value="Amino_oxidase"/>
</dbReference>
<dbReference type="SUPFAM" id="SSF51905">
    <property type="entry name" value="FAD/NAD(P)-binding domain"/>
    <property type="match status" value="1"/>
</dbReference>
<evidence type="ECO:0000313" key="7">
    <source>
        <dbReference type="Proteomes" id="UP000515158"/>
    </source>
</evidence>
<evidence type="ECO:0000259" key="6">
    <source>
        <dbReference type="Pfam" id="PF01593"/>
    </source>
</evidence>
<dbReference type="RefSeq" id="XP_034256407.1">
    <property type="nucleotide sequence ID" value="XM_034400516.1"/>
</dbReference>
<evidence type="ECO:0000256" key="1">
    <source>
        <dbReference type="ARBA" id="ARBA00004305"/>
    </source>
</evidence>